<evidence type="ECO:0000313" key="3">
    <source>
        <dbReference type="Proteomes" id="UP001163821"/>
    </source>
</evidence>
<dbReference type="GO" id="GO:0016817">
    <property type="term" value="F:hydrolase activity, acting on acid anhydrides"/>
    <property type="evidence" value="ECO:0007669"/>
    <property type="project" value="InterPro"/>
</dbReference>
<sequence length="134" mass="15683">MTFDPEIWLIVRKPFNPADWLPAAKRKKQSRPVESGKSKTGIGHDIEVIVRRIEAYQLDLTCNYSDWLTLGFALADEFGETGRDWFHRISRFHPDYDPEKCDKQFDHCRANRRYGITIKTFFYLAQSAGINIKV</sequence>
<name>A0AA42C7E9_9BACT</name>
<keyword evidence="3" id="KW-1185">Reference proteome</keyword>
<dbReference type="AlphaFoldDB" id="A0AA42C7E9"/>
<accession>A0AA42C7E9</accession>
<evidence type="ECO:0000313" key="2">
    <source>
        <dbReference type="EMBL" id="MCW0483499.1"/>
    </source>
</evidence>
<dbReference type="Pfam" id="PF08707">
    <property type="entry name" value="PriCT_2"/>
    <property type="match status" value="1"/>
</dbReference>
<reference evidence="2" key="1">
    <citation type="submission" date="2022-10" db="EMBL/GenBank/DDBJ databases">
        <title>Gaoshiqiia sediminis gen. nov., sp. nov., isolated from coastal sediment.</title>
        <authorList>
            <person name="Yu W.X."/>
            <person name="Mu D.S."/>
            <person name="Du J.Z."/>
            <person name="Liang Y.Q."/>
        </authorList>
    </citation>
    <scope>NUCLEOTIDE SEQUENCE</scope>
    <source>
        <strain evidence="2">A06</strain>
    </source>
</reference>
<dbReference type="EMBL" id="JAPAAF010000017">
    <property type="protein sequence ID" value="MCW0483499.1"/>
    <property type="molecule type" value="Genomic_DNA"/>
</dbReference>
<dbReference type="Proteomes" id="UP001163821">
    <property type="component" value="Unassembled WGS sequence"/>
</dbReference>
<dbReference type="InterPro" id="IPR014819">
    <property type="entry name" value="PriCT_2"/>
</dbReference>
<feature type="domain" description="Primase C-terminal 2" evidence="1">
    <location>
        <begin position="59"/>
        <end position="125"/>
    </location>
</feature>
<comment type="caution">
    <text evidence="2">The sequence shown here is derived from an EMBL/GenBank/DDBJ whole genome shotgun (WGS) entry which is preliminary data.</text>
</comment>
<dbReference type="RefSeq" id="WP_282592100.1">
    <property type="nucleotide sequence ID" value="NZ_JAPAAF010000017.1"/>
</dbReference>
<protein>
    <submittedName>
        <fullName evidence="2">PriCT-2 domain-containing protein</fullName>
    </submittedName>
</protein>
<evidence type="ECO:0000259" key="1">
    <source>
        <dbReference type="Pfam" id="PF08707"/>
    </source>
</evidence>
<gene>
    <name evidence="2" type="ORF">N2K84_12215</name>
</gene>
<organism evidence="2 3">
    <name type="scientific">Gaoshiqia sediminis</name>
    <dbReference type="NCBI Taxonomy" id="2986998"/>
    <lineage>
        <taxon>Bacteria</taxon>
        <taxon>Pseudomonadati</taxon>
        <taxon>Bacteroidota</taxon>
        <taxon>Bacteroidia</taxon>
        <taxon>Marinilabiliales</taxon>
        <taxon>Prolixibacteraceae</taxon>
        <taxon>Gaoshiqia</taxon>
    </lineage>
</organism>
<proteinExistence type="predicted"/>